<feature type="compositionally biased region" description="Polar residues" evidence="1">
    <location>
        <begin position="59"/>
        <end position="71"/>
    </location>
</feature>
<proteinExistence type="predicted"/>
<keyword evidence="2" id="KW-1133">Transmembrane helix</keyword>
<evidence type="ECO:0000256" key="2">
    <source>
        <dbReference type="SAM" id="Phobius"/>
    </source>
</evidence>
<comment type="caution">
    <text evidence="3">The sequence shown here is derived from an EMBL/GenBank/DDBJ whole genome shotgun (WGS) entry which is preliminary data.</text>
</comment>
<feature type="transmembrane region" description="Helical" evidence="2">
    <location>
        <begin position="12"/>
        <end position="44"/>
    </location>
</feature>
<dbReference type="RefSeq" id="WP_114410556.1">
    <property type="nucleotide sequence ID" value="NZ_QPJQ01000002.1"/>
</dbReference>
<protein>
    <submittedName>
        <fullName evidence="3">Uncharacterized protein</fullName>
    </submittedName>
</protein>
<organism evidence="3 4">
    <name type="scientific">Marinomonas foliarum</name>
    <dbReference type="NCBI Taxonomy" id="491950"/>
    <lineage>
        <taxon>Bacteria</taxon>
        <taxon>Pseudomonadati</taxon>
        <taxon>Pseudomonadota</taxon>
        <taxon>Gammaproteobacteria</taxon>
        <taxon>Oceanospirillales</taxon>
        <taxon>Oceanospirillaceae</taxon>
        <taxon>Marinomonas</taxon>
    </lineage>
</organism>
<sequence>MLKQFKPFLEGLAVGCVFISITMLFQIPLYMSFIIGALAAIGGYRNSIKMDKEKEAKKTQNQPNNSKQDAE</sequence>
<dbReference type="OrthoDB" id="6106878at2"/>
<evidence type="ECO:0000313" key="4">
    <source>
        <dbReference type="Proteomes" id="UP000253506"/>
    </source>
</evidence>
<dbReference type="Proteomes" id="UP000253506">
    <property type="component" value="Unassembled WGS sequence"/>
</dbReference>
<keyword evidence="2" id="KW-0812">Transmembrane</keyword>
<name>A0A369AJG2_9GAMM</name>
<feature type="region of interest" description="Disordered" evidence="1">
    <location>
        <begin position="52"/>
        <end position="71"/>
    </location>
</feature>
<dbReference type="AlphaFoldDB" id="A0A369AJG2"/>
<gene>
    <name evidence="3" type="ORF">DFP77_102121</name>
</gene>
<keyword evidence="2" id="KW-0472">Membrane</keyword>
<dbReference type="EMBL" id="QPJQ01000002">
    <property type="protein sequence ID" value="RCX08426.1"/>
    <property type="molecule type" value="Genomic_DNA"/>
</dbReference>
<evidence type="ECO:0000313" key="3">
    <source>
        <dbReference type="EMBL" id="RCX08426.1"/>
    </source>
</evidence>
<evidence type="ECO:0000256" key="1">
    <source>
        <dbReference type="SAM" id="MobiDB-lite"/>
    </source>
</evidence>
<accession>A0A369AJG2</accession>
<reference evidence="3 4" key="1">
    <citation type="submission" date="2018-07" db="EMBL/GenBank/DDBJ databases">
        <title>Genomic Encyclopedia of Type Strains, Phase III (KMG-III): the genomes of soil and plant-associated and newly described type strains.</title>
        <authorList>
            <person name="Whitman W."/>
        </authorList>
    </citation>
    <scope>NUCLEOTIDE SEQUENCE [LARGE SCALE GENOMIC DNA]</scope>
    <source>
        <strain evidence="3 4">CECT 7731</strain>
    </source>
</reference>